<feature type="region of interest" description="Disordered" evidence="1">
    <location>
        <begin position="436"/>
        <end position="458"/>
    </location>
</feature>
<proteinExistence type="predicted"/>
<dbReference type="InterPro" id="IPR021136">
    <property type="entry name" value="Flagellar_hook_control-like_C"/>
</dbReference>
<dbReference type="Pfam" id="PF02120">
    <property type="entry name" value="Flg_hook"/>
    <property type="match status" value="1"/>
</dbReference>
<feature type="domain" description="Flagellar hook-length control protein-like C-terminal" evidence="2">
    <location>
        <begin position="347"/>
        <end position="425"/>
    </location>
</feature>
<evidence type="ECO:0000256" key="1">
    <source>
        <dbReference type="SAM" id="MobiDB-lite"/>
    </source>
</evidence>
<dbReference type="EMBL" id="JACRSW010000032">
    <property type="protein sequence ID" value="MBC8557936.1"/>
    <property type="molecule type" value="Genomic_DNA"/>
</dbReference>
<dbReference type="InterPro" id="IPR038610">
    <property type="entry name" value="FliK-like_C_sf"/>
</dbReference>
<comment type="caution">
    <text evidence="3">The sequence shown here is derived from an EMBL/GenBank/DDBJ whole genome shotgun (WGS) entry which is preliminary data.</text>
</comment>
<keyword evidence="4" id="KW-1185">Reference proteome</keyword>
<evidence type="ECO:0000259" key="2">
    <source>
        <dbReference type="Pfam" id="PF02120"/>
    </source>
</evidence>
<keyword evidence="3" id="KW-0282">Flagellum</keyword>
<name>A0ABR7MVW1_9FIRM</name>
<evidence type="ECO:0000313" key="4">
    <source>
        <dbReference type="Proteomes" id="UP000637513"/>
    </source>
</evidence>
<feature type="compositionally biased region" description="Polar residues" evidence="1">
    <location>
        <begin position="436"/>
        <end position="447"/>
    </location>
</feature>
<dbReference type="Gene3D" id="3.30.750.140">
    <property type="match status" value="1"/>
</dbReference>
<evidence type="ECO:0000313" key="3">
    <source>
        <dbReference type="EMBL" id="MBC8557936.1"/>
    </source>
</evidence>
<reference evidence="3 4" key="1">
    <citation type="submission" date="2020-08" db="EMBL/GenBank/DDBJ databases">
        <title>Genome public.</title>
        <authorList>
            <person name="Liu C."/>
            <person name="Sun Q."/>
        </authorList>
    </citation>
    <scope>NUCLEOTIDE SEQUENCE [LARGE SCALE GENOMIC DNA]</scope>
    <source>
        <strain evidence="3 4">BX3</strain>
    </source>
</reference>
<feature type="compositionally biased region" description="Basic and acidic residues" evidence="1">
    <location>
        <begin position="57"/>
        <end position="67"/>
    </location>
</feature>
<accession>A0ABR7MVW1</accession>
<feature type="compositionally biased region" description="Acidic residues" evidence="1">
    <location>
        <begin position="274"/>
        <end position="284"/>
    </location>
</feature>
<dbReference type="CDD" id="cd17470">
    <property type="entry name" value="T3SS_Flik_C"/>
    <property type="match status" value="1"/>
</dbReference>
<keyword evidence="3" id="KW-0969">Cilium</keyword>
<protein>
    <submittedName>
        <fullName evidence="3">Flagellar hook-length control protein FliK</fullName>
    </submittedName>
</protein>
<dbReference type="Proteomes" id="UP000637513">
    <property type="component" value="Unassembled WGS sequence"/>
</dbReference>
<feature type="region of interest" description="Disordered" evidence="1">
    <location>
        <begin position="48"/>
        <end position="67"/>
    </location>
</feature>
<dbReference type="RefSeq" id="WP_249305359.1">
    <property type="nucleotide sequence ID" value="NZ_JACRSW010000032.1"/>
</dbReference>
<keyword evidence="3" id="KW-0966">Cell projection</keyword>
<feature type="region of interest" description="Disordered" evidence="1">
    <location>
        <begin position="265"/>
        <end position="284"/>
    </location>
</feature>
<organism evidence="3 4">
    <name type="scientific">Jutongia hominis</name>
    <dbReference type="NCBI Taxonomy" id="2763664"/>
    <lineage>
        <taxon>Bacteria</taxon>
        <taxon>Bacillati</taxon>
        <taxon>Bacillota</taxon>
        <taxon>Clostridia</taxon>
        <taxon>Lachnospirales</taxon>
        <taxon>Lachnospiraceae</taxon>
        <taxon>Jutongia</taxon>
    </lineage>
</organism>
<sequence length="486" mass="53425">MAGVQTVNLTKIAVSDTKVTVQASNSGQQFQNILNSTGSVENNGNAAKNSVSTNQKVSDKTHVSDKSYQKIKNTDQTTNTVRTDDNTTVDTTNKSLAQVQDDIKEIVQDATGMDDNMLQSMLDSMGIMLTDLLNPSTLQDFVLQVNGASESMDLVMNESLMNSYTALLQDLADYMSGNGDQIAAALEQLSQPTSVENFGISMDEVLDPAQTEQTVTEDIPVQTQDAESVVVNTAKNAQITTQDSNANDDAIADDGKTEVKSVSVVSEQQNTSFDDSDTTEDNSTQEELQKLFTSDAQQETAFVQQDDTAVSQPYAVVQGNVSQIYDANAVNSHQMQQMVHIVHQVSEQMQQSVTQNTTALEMQLNPESLGKVLLNLVSKEGMMTATFHVQTEEARQALESQMYTLKENLEAKEIKVESVEVHVSDFSFEQSTEAEAQRQNDMQNGSQRKFRYNVADEEEDDGIIDEKEALRKEVMRNNGSSIDYTA</sequence>
<gene>
    <name evidence="3" type="ORF">H8700_09485</name>
</gene>